<dbReference type="Pfam" id="PF02441">
    <property type="entry name" value="Flavoprotein"/>
    <property type="match status" value="1"/>
</dbReference>
<dbReference type="KEGG" id="daur:Daura_43595"/>
<evidence type="ECO:0000259" key="1">
    <source>
        <dbReference type="Pfam" id="PF02441"/>
    </source>
</evidence>
<dbReference type="OrthoDB" id="161343at2"/>
<dbReference type="Proteomes" id="UP001058003">
    <property type="component" value="Chromosome"/>
</dbReference>
<sequence>MAAHVLYAVMCGSPVTRDASKLVSLAQAKGWEVCVVATPDALKWLDVPSLVAQTGHPVRHRYKYPGDPDILPPADAMIVAPATVNTINKWAAGIADTLALGLLVEGLGMQLPIVAVPFTNAAMARHPAFGESIEKLRAWGVTMIYGPDVLPLHPPGTGERLVDTFPWHLPIEALDRQTSRDGVE</sequence>
<dbReference type="PANTHER" id="PTHR14359">
    <property type="entry name" value="HOMO-OLIGOMERIC FLAVIN CONTAINING CYS DECARBOXYLASE FAMILY"/>
    <property type="match status" value="1"/>
</dbReference>
<feature type="domain" description="Flavoprotein" evidence="1">
    <location>
        <begin position="9"/>
        <end position="136"/>
    </location>
</feature>
<dbReference type="GO" id="GO:0004633">
    <property type="term" value="F:phosphopantothenoylcysteine decarboxylase activity"/>
    <property type="evidence" value="ECO:0007669"/>
    <property type="project" value="TreeGrafter"/>
</dbReference>
<dbReference type="GO" id="GO:0015937">
    <property type="term" value="P:coenzyme A biosynthetic process"/>
    <property type="evidence" value="ECO:0007669"/>
    <property type="project" value="TreeGrafter"/>
</dbReference>
<accession>A0A9Q9MI65</accession>
<evidence type="ECO:0000313" key="2">
    <source>
        <dbReference type="EMBL" id="UWZ53366.1"/>
    </source>
</evidence>
<dbReference type="PANTHER" id="PTHR14359:SF6">
    <property type="entry name" value="PHOSPHOPANTOTHENOYLCYSTEINE DECARBOXYLASE"/>
    <property type="match status" value="1"/>
</dbReference>
<dbReference type="EMBL" id="CP073767">
    <property type="protein sequence ID" value="UWZ53366.1"/>
    <property type="molecule type" value="Genomic_DNA"/>
</dbReference>
<dbReference type="InterPro" id="IPR003382">
    <property type="entry name" value="Flavoprotein"/>
</dbReference>
<dbReference type="GO" id="GO:0071513">
    <property type="term" value="C:phosphopantothenoylcysteine decarboxylase complex"/>
    <property type="evidence" value="ECO:0007669"/>
    <property type="project" value="TreeGrafter"/>
</dbReference>
<reference evidence="2" key="1">
    <citation type="submission" date="2021-04" db="EMBL/GenBank/DDBJ databases">
        <title>Dactylosporangium aurantiacum NRRL B-8018 full assembly.</title>
        <authorList>
            <person name="Hartkoorn R.C."/>
            <person name="Beaudoing E."/>
            <person name="Hot D."/>
        </authorList>
    </citation>
    <scope>NUCLEOTIDE SEQUENCE</scope>
    <source>
        <strain evidence="2">NRRL B-8018</strain>
    </source>
</reference>
<dbReference type="GO" id="GO:0010181">
    <property type="term" value="F:FMN binding"/>
    <property type="evidence" value="ECO:0007669"/>
    <property type="project" value="TreeGrafter"/>
</dbReference>
<dbReference type="AlphaFoldDB" id="A0A9Q9MI65"/>
<keyword evidence="3" id="KW-1185">Reference proteome</keyword>
<proteinExistence type="predicted"/>
<dbReference type="InterPro" id="IPR036551">
    <property type="entry name" value="Flavin_trans-like"/>
</dbReference>
<dbReference type="RefSeq" id="WP_033362453.1">
    <property type="nucleotide sequence ID" value="NZ_CP073767.1"/>
</dbReference>
<gene>
    <name evidence="2" type="ORF">Daura_43595</name>
</gene>
<dbReference type="SUPFAM" id="SSF52507">
    <property type="entry name" value="Homo-oligomeric flavin-containing Cys decarboxylases, HFCD"/>
    <property type="match status" value="1"/>
</dbReference>
<dbReference type="Gene3D" id="3.40.50.1950">
    <property type="entry name" value="Flavin prenyltransferase-like"/>
    <property type="match status" value="1"/>
</dbReference>
<evidence type="ECO:0000313" key="3">
    <source>
        <dbReference type="Proteomes" id="UP001058003"/>
    </source>
</evidence>
<protein>
    <submittedName>
        <fullName evidence="2">Flavoprotein</fullName>
    </submittedName>
</protein>
<name>A0A9Q9MI65_9ACTN</name>
<organism evidence="2 3">
    <name type="scientific">Dactylosporangium aurantiacum</name>
    <dbReference type="NCBI Taxonomy" id="35754"/>
    <lineage>
        <taxon>Bacteria</taxon>
        <taxon>Bacillati</taxon>
        <taxon>Actinomycetota</taxon>
        <taxon>Actinomycetes</taxon>
        <taxon>Micromonosporales</taxon>
        <taxon>Micromonosporaceae</taxon>
        <taxon>Dactylosporangium</taxon>
    </lineage>
</organism>